<gene>
    <name evidence="2" type="ORF">JIG36_13270</name>
</gene>
<dbReference type="SUPFAM" id="SSF51182">
    <property type="entry name" value="RmlC-like cupins"/>
    <property type="match status" value="1"/>
</dbReference>
<dbReference type="RefSeq" id="WP_203376410.1">
    <property type="nucleotide sequence ID" value="NZ_JAENHP010000003.1"/>
</dbReference>
<dbReference type="Gene3D" id="2.60.120.10">
    <property type="entry name" value="Jelly Rolls"/>
    <property type="match status" value="1"/>
</dbReference>
<evidence type="ECO:0000259" key="1">
    <source>
        <dbReference type="Pfam" id="PF07883"/>
    </source>
</evidence>
<dbReference type="InterPro" id="IPR013096">
    <property type="entry name" value="Cupin_2"/>
</dbReference>
<dbReference type="EMBL" id="JAENHP010000003">
    <property type="protein sequence ID" value="MBM2616528.1"/>
    <property type="molecule type" value="Genomic_DNA"/>
</dbReference>
<sequence>MEIVDFGPEVGRSVEAYGSRGLTAKAVVRADELAVTVLRVAAGGEIGRHPAPVEQIMFVAAGHGTVCGGDERWQPVGAGQAVFWRAGEEHTTRAEADLVLVVMEKPGLEPNRR</sequence>
<evidence type="ECO:0000313" key="2">
    <source>
        <dbReference type="EMBL" id="MBM2616528.1"/>
    </source>
</evidence>
<comment type="caution">
    <text evidence="2">The sequence shown here is derived from an EMBL/GenBank/DDBJ whole genome shotgun (WGS) entry which is preliminary data.</text>
</comment>
<name>A0ABS2A9L4_9ACTN</name>
<evidence type="ECO:0000313" key="3">
    <source>
        <dbReference type="Proteomes" id="UP000632138"/>
    </source>
</evidence>
<dbReference type="Pfam" id="PF07883">
    <property type="entry name" value="Cupin_2"/>
    <property type="match status" value="1"/>
</dbReference>
<dbReference type="PANTHER" id="PTHR37694:SF1">
    <property type="entry name" value="SLR8022 PROTEIN"/>
    <property type="match status" value="1"/>
</dbReference>
<organism evidence="2 3">
    <name type="scientific">Paractinoplanes ovalisporus</name>
    <dbReference type="NCBI Taxonomy" id="2810368"/>
    <lineage>
        <taxon>Bacteria</taxon>
        <taxon>Bacillati</taxon>
        <taxon>Actinomycetota</taxon>
        <taxon>Actinomycetes</taxon>
        <taxon>Micromonosporales</taxon>
        <taxon>Micromonosporaceae</taxon>
        <taxon>Paractinoplanes</taxon>
    </lineage>
</organism>
<keyword evidence="3" id="KW-1185">Reference proteome</keyword>
<accession>A0ABS2A9L4</accession>
<reference evidence="2 3" key="1">
    <citation type="submission" date="2021-01" db="EMBL/GenBank/DDBJ databases">
        <title>Actinoplanes sp. nov. LDG1-06 isolated from lichen.</title>
        <authorList>
            <person name="Saeng-In P."/>
            <person name="Phongsopitanun W."/>
            <person name="Kanchanasin P."/>
            <person name="Yuki M."/>
            <person name="Kudo T."/>
            <person name="Ohkuma M."/>
            <person name="Tanasupawat S."/>
        </authorList>
    </citation>
    <scope>NUCLEOTIDE SEQUENCE [LARGE SCALE GENOMIC DNA]</scope>
    <source>
        <strain evidence="2 3">LDG1-06</strain>
    </source>
</reference>
<dbReference type="InterPro" id="IPR014710">
    <property type="entry name" value="RmlC-like_jellyroll"/>
</dbReference>
<dbReference type="Proteomes" id="UP000632138">
    <property type="component" value="Unassembled WGS sequence"/>
</dbReference>
<protein>
    <submittedName>
        <fullName evidence="2">Cupin domain-containing protein</fullName>
    </submittedName>
</protein>
<dbReference type="PANTHER" id="PTHR37694">
    <property type="entry name" value="SLR8022 PROTEIN"/>
    <property type="match status" value="1"/>
</dbReference>
<feature type="domain" description="Cupin type-2" evidence="1">
    <location>
        <begin position="38"/>
        <end position="100"/>
    </location>
</feature>
<dbReference type="InterPro" id="IPR011051">
    <property type="entry name" value="RmlC_Cupin_sf"/>
</dbReference>
<proteinExistence type="predicted"/>